<dbReference type="RefSeq" id="WP_058861107.1">
    <property type="nucleotide sequence ID" value="NZ_LPXO01000002.1"/>
</dbReference>
<dbReference type="Proteomes" id="UP000054396">
    <property type="component" value="Unassembled WGS sequence"/>
</dbReference>
<feature type="transmembrane region" description="Helical" evidence="1">
    <location>
        <begin position="44"/>
        <end position="62"/>
    </location>
</feature>
<keyword evidence="1" id="KW-1133">Transmembrane helix</keyword>
<sequence>MTLDPLLHAPVTIQIHALAALAALLLGPLALYRRRRDRLHRVAGYGWVTAMALTAASGLFIPAGILPIVAGFGPIHLLCLAVFVALWQGIRAIRAGAQARHAETMRSLYWQALGIAGLLTLLPGRLMNETLFGAAPWLGWLVIVPGGLALAGFALRTRTRMASPRPA</sequence>
<dbReference type="Pfam" id="PF10067">
    <property type="entry name" value="DUF2306"/>
    <property type="match status" value="1"/>
</dbReference>
<keyword evidence="1" id="KW-0812">Transmembrane</keyword>
<evidence type="ECO:0000313" key="2">
    <source>
        <dbReference type="EMBL" id="KUF11989.1"/>
    </source>
</evidence>
<feature type="transmembrane region" description="Helical" evidence="1">
    <location>
        <begin position="108"/>
        <end position="125"/>
    </location>
</feature>
<gene>
    <name evidence="2" type="ORF">AVJ23_05285</name>
</gene>
<keyword evidence="1" id="KW-0472">Membrane</keyword>
<dbReference type="AlphaFoldDB" id="A0A0W7WN14"/>
<organism evidence="2 3">
    <name type="scientific">Pseudoponticoccus marisrubri</name>
    <dbReference type="NCBI Taxonomy" id="1685382"/>
    <lineage>
        <taxon>Bacteria</taxon>
        <taxon>Pseudomonadati</taxon>
        <taxon>Pseudomonadota</taxon>
        <taxon>Alphaproteobacteria</taxon>
        <taxon>Rhodobacterales</taxon>
        <taxon>Roseobacteraceae</taxon>
        <taxon>Pseudoponticoccus</taxon>
    </lineage>
</organism>
<dbReference type="EMBL" id="LPXO01000002">
    <property type="protein sequence ID" value="KUF11989.1"/>
    <property type="molecule type" value="Genomic_DNA"/>
</dbReference>
<evidence type="ECO:0000313" key="3">
    <source>
        <dbReference type="Proteomes" id="UP000054396"/>
    </source>
</evidence>
<keyword evidence="3" id="KW-1185">Reference proteome</keyword>
<dbReference type="OrthoDB" id="9815686at2"/>
<accession>A0A0W7WN14</accession>
<dbReference type="STRING" id="1685382.AVJ23_05285"/>
<feature type="transmembrane region" description="Helical" evidence="1">
    <location>
        <begin position="68"/>
        <end position="87"/>
    </location>
</feature>
<protein>
    <recommendedName>
        <fullName evidence="4">DUF2306 domain-containing protein</fullName>
    </recommendedName>
</protein>
<dbReference type="InterPro" id="IPR018750">
    <property type="entry name" value="DUF2306_membrane"/>
</dbReference>
<feature type="transmembrane region" description="Helical" evidence="1">
    <location>
        <begin position="137"/>
        <end position="155"/>
    </location>
</feature>
<evidence type="ECO:0008006" key="4">
    <source>
        <dbReference type="Google" id="ProtNLM"/>
    </source>
</evidence>
<proteinExistence type="predicted"/>
<feature type="transmembrane region" description="Helical" evidence="1">
    <location>
        <begin position="12"/>
        <end position="32"/>
    </location>
</feature>
<reference evidence="2 3" key="1">
    <citation type="submission" date="2015-12" db="EMBL/GenBank/DDBJ databases">
        <authorList>
            <person name="Shamseldin A."/>
            <person name="Moawad H."/>
            <person name="Abd El-Rahim W.M."/>
            <person name="Sadowsky M.J."/>
        </authorList>
    </citation>
    <scope>NUCLEOTIDE SEQUENCE [LARGE SCALE GENOMIC DNA]</scope>
    <source>
        <strain evidence="2 3">SJ5A-1</strain>
    </source>
</reference>
<name>A0A0W7WN14_9RHOB</name>
<evidence type="ECO:0000256" key="1">
    <source>
        <dbReference type="SAM" id="Phobius"/>
    </source>
</evidence>
<comment type="caution">
    <text evidence="2">The sequence shown here is derived from an EMBL/GenBank/DDBJ whole genome shotgun (WGS) entry which is preliminary data.</text>
</comment>